<dbReference type="RefSeq" id="WP_322467027.1">
    <property type="nucleotide sequence ID" value="NZ_JAXOJX010000041.1"/>
</dbReference>
<accession>A0ABU5IK06</accession>
<keyword evidence="2" id="KW-1185">Reference proteome</keyword>
<evidence type="ECO:0000313" key="1">
    <source>
        <dbReference type="EMBL" id="MDZ5459242.1"/>
    </source>
</evidence>
<protein>
    <submittedName>
        <fullName evidence="1">Uncharacterized protein</fullName>
    </submittedName>
</protein>
<dbReference type="Proteomes" id="UP001293718">
    <property type="component" value="Unassembled WGS sequence"/>
</dbReference>
<organism evidence="1 2">
    <name type="scientific">Azohydromonas lata</name>
    <dbReference type="NCBI Taxonomy" id="45677"/>
    <lineage>
        <taxon>Bacteria</taxon>
        <taxon>Pseudomonadati</taxon>
        <taxon>Pseudomonadota</taxon>
        <taxon>Betaproteobacteria</taxon>
        <taxon>Burkholderiales</taxon>
        <taxon>Sphaerotilaceae</taxon>
        <taxon>Azohydromonas</taxon>
    </lineage>
</organism>
<name>A0ABU5IK06_9BURK</name>
<comment type="caution">
    <text evidence="1">The sequence shown here is derived from an EMBL/GenBank/DDBJ whole genome shotgun (WGS) entry which is preliminary data.</text>
</comment>
<reference evidence="1 2" key="1">
    <citation type="submission" date="2023-11" db="EMBL/GenBank/DDBJ databases">
        <title>Draft genome of Azohydromonas lata strain H1 (DSM1123), a polyhydroxyalkanoate producer.</title>
        <authorList>
            <person name="Traversa D."/>
            <person name="D'Addabbo P."/>
            <person name="Pazzani C."/>
            <person name="Manzari C."/>
            <person name="Chiara M."/>
            <person name="Scrascia M."/>
        </authorList>
    </citation>
    <scope>NUCLEOTIDE SEQUENCE [LARGE SCALE GENOMIC DNA]</scope>
    <source>
        <strain evidence="1 2">H1</strain>
    </source>
</reference>
<dbReference type="EMBL" id="JAXOJX010000041">
    <property type="protein sequence ID" value="MDZ5459242.1"/>
    <property type="molecule type" value="Genomic_DNA"/>
</dbReference>
<proteinExistence type="predicted"/>
<gene>
    <name evidence="1" type="ORF">SM757_21925</name>
</gene>
<evidence type="ECO:0000313" key="2">
    <source>
        <dbReference type="Proteomes" id="UP001293718"/>
    </source>
</evidence>
<sequence>MAYFAGEPIGKYLEFADLIRHALSNGLGQQRRADFSFVEPGPDAVQWPGNA</sequence>